<reference evidence="5" key="1">
    <citation type="submission" date="2020-06" db="EMBL/GenBank/DDBJ databases">
        <title>WGS assembly of Ceratodon purpureus strain R40.</title>
        <authorList>
            <person name="Carey S.B."/>
            <person name="Jenkins J."/>
            <person name="Shu S."/>
            <person name="Lovell J.T."/>
            <person name="Sreedasyam A."/>
            <person name="Maumus F."/>
            <person name="Tiley G.P."/>
            <person name="Fernandez-Pozo N."/>
            <person name="Barry K."/>
            <person name="Chen C."/>
            <person name="Wang M."/>
            <person name="Lipzen A."/>
            <person name="Daum C."/>
            <person name="Saski C.A."/>
            <person name="Payton A.C."/>
            <person name="Mcbreen J.C."/>
            <person name="Conrad R.E."/>
            <person name="Kollar L.M."/>
            <person name="Olsson S."/>
            <person name="Huttunen S."/>
            <person name="Landis J.B."/>
            <person name="Wickett N.J."/>
            <person name="Johnson M.G."/>
            <person name="Rensing S.A."/>
            <person name="Grimwood J."/>
            <person name="Schmutz J."/>
            <person name="Mcdaniel S.F."/>
        </authorList>
    </citation>
    <scope>NUCLEOTIDE SEQUENCE</scope>
    <source>
        <strain evidence="5">R40</strain>
    </source>
</reference>
<feature type="region of interest" description="Disordered" evidence="2">
    <location>
        <begin position="232"/>
        <end position="270"/>
    </location>
</feature>
<feature type="region of interest" description="Disordered" evidence="2">
    <location>
        <begin position="44"/>
        <end position="71"/>
    </location>
</feature>
<keyword evidence="6" id="KW-1185">Reference proteome</keyword>
<dbReference type="Pfam" id="PF04784">
    <property type="entry name" value="DUF547"/>
    <property type="match status" value="1"/>
</dbReference>
<feature type="domain" description="Ternary complex factor MIP1 leucine-zipper" evidence="4">
    <location>
        <begin position="106"/>
        <end position="188"/>
    </location>
</feature>
<sequence length="718" mass="80448">MGQTGTGVVPVLKTSRSRKMKLSDRVPELTAQLSLQVKEEGLDIDTHDSTRGHFRSLSAPEKASKASSWDFSPRSALNQALKESIQNWRGRMKFKGTEDRKKRILNNRRAALENDVAQLQTKLEDEKAVRQDLERALGGTDGVSPSQGALSNLAPQTQKLITEITSLEKEVTHLEQHVLTLYRKVLDQRLPEQRILQGRHSEPSSPCSHTELKHATVERRGESRFKLEYKVGDPRQAPELPPQHRRHVSAAAAQGSKRPHSAISNDPLKTRHGSLLGGTFHSIDEEPREMQDFSAELPNVSVTATPPRHSLSALNPGKTYSPFQVVSVPEHITRNFSKSESNASETCDSTIESSIQEEPSTLNPNKLSEELVRCMAAIYCKLADPPLPQLTLFSPSSSTNSSSTTISSPNEVSNGNWSPRWRTESANSCELSGDQLPSGSCKDHELRDGAHSGPYGSMVEVPWICVDKDRLTYAARALRNFRTMVEQLEQVDPGKMSHEQKLAFWINIYNALMMHAYLAYGIPRNRLKRLSLLQKAAYKVGAHSINAQTIEHSILSCRSIRPSQWFQSLLSQGTKFKTSDERRAYGLHTPEPLVCFALCCGGRSDPAIRVYSAKNVRSELELAKLDFLQASVRIRGDSKVLLPRILEWYARELAMNPSSLLEMVCQNVSAQLQGRIRHCIQMKPHKSSAHCLEWIPYSFGFRYIFVQDLAHRFPPSAQ</sequence>
<feature type="region of interest" description="Disordered" evidence="2">
    <location>
        <begin position="336"/>
        <end position="362"/>
    </location>
</feature>
<evidence type="ECO:0000259" key="4">
    <source>
        <dbReference type="Pfam" id="PF14389"/>
    </source>
</evidence>
<feature type="compositionally biased region" description="Low complexity" evidence="2">
    <location>
        <begin position="394"/>
        <end position="410"/>
    </location>
</feature>
<evidence type="ECO:0000256" key="1">
    <source>
        <dbReference type="SAM" id="Coils"/>
    </source>
</evidence>
<comment type="caution">
    <text evidence="5">The sequence shown here is derived from an EMBL/GenBank/DDBJ whole genome shotgun (WGS) entry which is preliminary data.</text>
</comment>
<dbReference type="EMBL" id="CM026430">
    <property type="protein sequence ID" value="KAG0562706.1"/>
    <property type="molecule type" value="Genomic_DNA"/>
</dbReference>
<proteinExistence type="predicted"/>
<dbReference type="PANTHER" id="PTHR23054">
    <property type="entry name" value="TERNARY COMPLEX FACTOR MIP1, LEUCINE-ZIPPER-RELATED"/>
    <property type="match status" value="1"/>
</dbReference>
<dbReference type="InterPro" id="IPR006869">
    <property type="entry name" value="DUF547"/>
</dbReference>
<dbReference type="InterPro" id="IPR025757">
    <property type="entry name" value="MIP1_Leuzipper"/>
</dbReference>
<feature type="compositionally biased region" description="Basic and acidic residues" evidence="2">
    <location>
        <begin position="210"/>
        <end position="219"/>
    </location>
</feature>
<organism evidence="5 6">
    <name type="scientific">Ceratodon purpureus</name>
    <name type="common">Fire moss</name>
    <name type="synonym">Dicranum purpureum</name>
    <dbReference type="NCBI Taxonomy" id="3225"/>
    <lineage>
        <taxon>Eukaryota</taxon>
        <taxon>Viridiplantae</taxon>
        <taxon>Streptophyta</taxon>
        <taxon>Embryophyta</taxon>
        <taxon>Bryophyta</taxon>
        <taxon>Bryophytina</taxon>
        <taxon>Bryopsida</taxon>
        <taxon>Dicranidae</taxon>
        <taxon>Pseudoditrichales</taxon>
        <taxon>Ditrichaceae</taxon>
        <taxon>Ceratodon</taxon>
    </lineage>
</organism>
<accession>A0A8T0GSR2</accession>
<protein>
    <submittedName>
        <fullName evidence="5">Uncharacterized protein</fullName>
    </submittedName>
</protein>
<feature type="domain" description="DUF547" evidence="3">
    <location>
        <begin position="495"/>
        <end position="628"/>
    </location>
</feature>
<dbReference type="Proteomes" id="UP000822688">
    <property type="component" value="Chromosome 9"/>
</dbReference>
<feature type="region of interest" description="Disordered" evidence="2">
    <location>
        <begin position="197"/>
        <end position="219"/>
    </location>
</feature>
<keyword evidence="1" id="KW-0175">Coiled coil</keyword>
<feature type="region of interest" description="Disordered" evidence="2">
    <location>
        <begin position="394"/>
        <end position="419"/>
    </location>
</feature>
<dbReference type="Pfam" id="PF14389">
    <property type="entry name" value="Lzipper-MIP1"/>
    <property type="match status" value="1"/>
</dbReference>
<name>A0A8T0GSR2_CERPU</name>
<evidence type="ECO:0000256" key="2">
    <source>
        <dbReference type="SAM" id="MobiDB-lite"/>
    </source>
</evidence>
<dbReference type="PANTHER" id="PTHR23054:SF18">
    <property type="entry name" value="TERNARY COMPLEX FACTOR MIP1, LEUCINE-ZIPPER"/>
    <property type="match status" value="1"/>
</dbReference>
<evidence type="ECO:0000313" key="5">
    <source>
        <dbReference type="EMBL" id="KAG0562706.1"/>
    </source>
</evidence>
<evidence type="ECO:0000313" key="6">
    <source>
        <dbReference type="Proteomes" id="UP000822688"/>
    </source>
</evidence>
<dbReference type="AlphaFoldDB" id="A0A8T0GSR2"/>
<evidence type="ECO:0000259" key="3">
    <source>
        <dbReference type="Pfam" id="PF04784"/>
    </source>
</evidence>
<gene>
    <name evidence="5" type="ORF">KC19_9G166200</name>
</gene>
<feature type="coiled-coil region" evidence="1">
    <location>
        <begin position="102"/>
        <end position="177"/>
    </location>
</feature>